<evidence type="ECO:0000313" key="6">
    <source>
        <dbReference type="EMBL" id="PKU39239.1"/>
    </source>
</evidence>
<feature type="domain" description="PLA2c" evidence="5">
    <location>
        <begin position="63"/>
        <end position="272"/>
    </location>
</feature>
<dbReference type="GO" id="GO:0005544">
    <property type="term" value="F:calcium-dependent phospholipid binding"/>
    <property type="evidence" value="ECO:0007669"/>
    <property type="project" value="TreeGrafter"/>
</dbReference>
<keyword evidence="4" id="KW-0442">Lipid degradation</keyword>
<dbReference type="Pfam" id="PF18695">
    <property type="entry name" value="cPLA2_C2"/>
    <property type="match status" value="1"/>
</dbReference>
<dbReference type="SUPFAM" id="SSF52151">
    <property type="entry name" value="FabD/lysophospholipase-like"/>
    <property type="match status" value="1"/>
</dbReference>
<dbReference type="GO" id="GO:0005509">
    <property type="term" value="F:calcium ion binding"/>
    <property type="evidence" value="ECO:0007669"/>
    <property type="project" value="TreeGrafter"/>
</dbReference>
<evidence type="ECO:0000313" key="7">
    <source>
        <dbReference type="Proteomes" id="UP000233556"/>
    </source>
</evidence>
<evidence type="ECO:0000259" key="5">
    <source>
        <dbReference type="PROSITE" id="PS51210"/>
    </source>
</evidence>
<name>A0A2I0TZP2_LIMLA</name>
<dbReference type="AlphaFoldDB" id="A0A2I0TZP2"/>
<dbReference type="GO" id="GO:0046475">
    <property type="term" value="P:glycerophospholipid catabolic process"/>
    <property type="evidence" value="ECO:0007669"/>
    <property type="project" value="TreeGrafter"/>
</dbReference>
<reference evidence="7" key="2">
    <citation type="submission" date="2017-12" db="EMBL/GenBank/DDBJ databases">
        <title>Genome sequence of the Bar-tailed Godwit (Limosa lapponica baueri).</title>
        <authorList>
            <person name="Lima N.C.B."/>
            <person name="Parody-Merino A.M."/>
            <person name="Battley P.F."/>
            <person name="Fidler A.E."/>
            <person name="Prosdocimi F."/>
        </authorList>
    </citation>
    <scope>NUCLEOTIDE SEQUENCE [LARGE SCALE GENOMIC DNA]</scope>
</reference>
<gene>
    <name evidence="6" type="ORF">llap_10451</name>
</gene>
<evidence type="ECO:0000256" key="1">
    <source>
        <dbReference type="ARBA" id="ARBA00004170"/>
    </source>
</evidence>
<evidence type="ECO:0000256" key="2">
    <source>
        <dbReference type="ARBA" id="ARBA00022801"/>
    </source>
</evidence>
<dbReference type="GO" id="GO:0047498">
    <property type="term" value="F:calcium-dependent phospholipase A2 activity"/>
    <property type="evidence" value="ECO:0007669"/>
    <property type="project" value="TreeGrafter"/>
</dbReference>
<dbReference type="PANTHER" id="PTHR10728">
    <property type="entry name" value="CYTOSOLIC PHOSPHOLIPASE A2"/>
    <property type="match status" value="1"/>
</dbReference>
<comment type="subcellular location">
    <subcellularLocation>
        <location evidence="1">Membrane</location>
        <topology evidence="1">Peripheral membrane protein</topology>
    </subcellularLocation>
</comment>
<dbReference type="InterPro" id="IPR016035">
    <property type="entry name" value="Acyl_Trfase/lysoPLipase"/>
</dbReference>
<dbReference type="PROSITE" id="PS51210">
    <property type="entry name" value="PLA2C"/>
    <property type="match status" value="1"/>
</dbReference>
<dbReference type="GO" id="GO:0005829">
    <property type="term" value="C:cytosol"/>
    <property type="evidence" value="ECO:0007669"/>
    <property type="project" value="TreeGrafter"/>
</dbReference>
<dbReference type="InterPro" id="IPR040723">
    <property type="entry name" value="cPLA2_C2"/>
</dbReference>
<dbReference type="PANTHER" id="PTHR10728:SF32">
    <property type="entry name" value="CYTOSOLIC PHOSPHOLIPASE A2 BETA"/>
    <property type="match status" value="1"/>
</dbReference>
<dbReference type="EMBL" id="KZ506534">
    <property type="protein sequence ID" value="PKU39239.1"/>
    <property type="molecule type" value="Genomic_DNA"/>
</dbReference>
<reference evidence="7" key="1">
    <citation type="submission" date="2017-11" db="EMBL/GenBank/DDBJ databases">
        <authorList>
            <person name="Lima N.C."/>
            <person name="Parody-Merino A.M."/>
            <person name="Battley P.F."/>
            <person name="Fidler A.E."/>
            <person name="Prosdocimi F."/>
        </authorList>
    </citation>
    <scope>NUCLEOTIDE SEQUENCE [LARGE SCALE GENOMIC DNA]</scope>
</reference>
<evidence type="ECO:0000256" key="4">
    <source>
        <dbReference type="PROSITE-ProRule" id="PRU00555"/>
    </source>
</evidence>
<dbReference type="Proteomes" id="UP000233556">
    <property type="component" value="Unassembled WGS sequence"/>
</dbReference>
<evidence type="ECO:0000256" key="3">
    <source>
        <dbReference type="ARBA" id="ARBA00023098"/>
    </source>
</evidence>
<organism evidence="6 7">
    <name type="scientific">Limosa lapponica baueri</name>
    <dbReference type="NCBI Taxonomy" id="1758121"/>
    <lineage>
        <taxon>Eukaryota</taxon>
        <taxon>Metazoa</taxon>
        <taxon>Chordata</taxon>
        <taxon>Craniata</taxon>
        <taxon>Vertebrata</taxon>
        <taxon>Euteleostomi</taxon>
        <taxon>Archelosauria</taxon>
        <taxon>Archosauria</taxon>
        <taxon>Dinosauria</taxon>
        <taxon>Saurischia</taxon>
        <taxon>Theropoda</taxon>
        <taxon>Coelurosauria</taxon>
        <taxon>Aves</taxon>
        <taxon>Neognathae</taxon>
        <taxon>Neoaves</taxon>
        <taxon>Charadriiformes</taxon>
        <taxon>Scolopacidae</taxon>
        <taxon>Limosa</taxon>
    </lineage>
</organism>
<dbReference type="InterPro" id="IPR002642">
    <property type="entry name" value="LysoPLipase_cat_dom"/>
</dbReference>
<dbReference type="Gene3D" id="3.40.1090.10">
    <property type="entry name" value="Cytosolic phospholipase A2 catalytic domain"/>
    <property type="match status" value="1"/>
</dbReference>
<protein>
    <recommendedName>
        <fullName evidence="5">PLA2c domain-containing protein</fullName>
    </recommendedName>
</protein>
<sequence length="272" mass="31222">MGSPPAKKERCTKKWESLEVEFWMERIPGPPEHLITNDVLVSREVCCLEVQVDINESRKYLRESKNLVLTVPASHEGTQKTTEDTDTFYFHCVKAWEPVLKVRLQVPVIAVMATGGGLRAMSAMFGHLLALQKLNLLDCVTYVTGASGSTWTLADLYEHADWSQRSLEGPLKAVKEQVTKCKLNLMSIEHLKYYHKELAERAKAGHVPSFTTLWSLVQEMFLHERPRKYKLTDQRKALEHGQNPLPFYAVLNVKEEKFGTFKFRGKYSQSFF</sequence>
<dbReference type="OrthoDB" id="419768at2759"/>
<keyword evidence="3 4" id="KW-0443">Lipid metabolism</keyword>
<dbReference type="Pfam" id="PF01735">
    <property type="entry name" value="PLA2_B"/>
    <property type="match status" value="1"/>
</dbReference>
<accession>A0A2I0TZP2</accession>
<keyword evidence="7" id="KW-1185">Reference proteome</keyword>
<dbReference type="GO" id="GO:0016020">
    <property type="term" value="C:membrane"/>
    <property type="evidence" value="ECO:0007669"/>
    <property type="project" value="UniProtKB-SubCell"/>
</dbReference>
<keyword evidence="2 4" id="KW-0378">Hydrolase</keyword>
<proteinExistence type="predicted"/>